<dbReference type="PANTHER" id="PTHR38111:SF2">
    <property type="entry name" value="FINGER DOMAIN PROTEIN, PUTATIVE (AFU_ORTHOLOGUE AFUA_1G01560)-RELATED"/>
    <property type="match status" value="1"/>
</dbReference>
<dbReference type="GeneID" id="70241772"/>
<sequence length="405" mass="46816">MSTTDNPQPSADDEAYKLVSRFINIQTPGTTTGSPRWLQAAGLIAETCPLLRDVLEATSRLFLAKTIKDTEIELDAQQRYGSVLSRVQSSLRQPDESSSTWLLLSIAVVTIFEMLQQRSENPIVCHWGALLTLIEKRGPLRHVHGIERCFFIELRLLWVLWSVEFRRPTFLSLEEWRTIPWTQTDVQKDALQHLLDTVLEIPAFLRQCDRYTEMSNDPSIPAQESTLMMRSMQSWAFILRNRLQQWKGDYADDYPAGQPYECNQNDTLPIFQCWNRERDIVITPTAFMYPDLVLATSLCIYKAILLSLSNEVVSADFITQTKKYSYACDICRSIQFYLQANHGNVTMQILYPLRIAYQVFEERSIERQFVEDISEFIVKQYHFEAFPSLVTATTPPDNSVLNQQI</sequence>
<dbReference type="PANTHER" id="PTHR38111">
    <property type="entry name" value="ZN(2)-C6 FUNGAL-TYPE DOMAIN-CONTAINING PROTEIN-RELATED"/>
    <property type="match status" value="1"/>
</dbReference>
<evidence type="ECO:0008006" key="3">
    <source>
        <dbReference type="Google" id="ProtNLM"/>
    </source>
</evidence>
<name>A0AAD4KQ37_9EURO</name>
<dbReference type="Proteomes" id="UP001201262">
    <property type="component" value="Unassembled WGS sequence"/>
</dbReference>
<dbReference type="InterPro" id="IPR053178">
    <property type="entry name" value="Osmoadaptation_assoc"/>
</dbReference>
<evidence type="ECO:0000313" key="1">
    <source>
        <dbReference type="EMBL" id="KAH8695663.1"/>
    </source>
</evidence>
<protein>
    <recommendedName>
        <fullName evidence="3">Transcription factor domain-containing protein</fullName>
    </recommendedName>
</protein>
<comment type="caution">
    <text evidence="1">The sequence shown here is derived from an EMBL/GenBank/DDBJ whole genome shotgun (WGS) entry which is preliminary data.</text>
</comment>
<dbReference type="EMBL" id="JAJTJA010000008">
    <property type="protein sequence ID" value="KAH8695663.1"/>
    <property type="molecule type" value="Genomic_DNA"/>
</dbReference>
<dbReference type="AlphaFoldDB" id="A0AAD4KQ37"/>
<keyword evidence="2" id="KW-1185">Reference proteome</keyword>
<proteinExistence type="predicted"/>
<reference evidence="1" key="1">
    <citation type="submission" date="2021-12" db="EMBL/GenBank/DDBJ databases">
        <title>Convergent genome expansion in fungi linked to evolution of root-endophyte symbiosis.</title>
        <authorList>
            <consortium name="DOE Joint Genome Institute"/>
            <person name="Ke Y.-H."/>
            <person name="Bonito G."/>
            <person name="Liao H.-L."/>
            <person name="Looney B."/>
            <person name="Rojas-Flechas A."/>
            <person name="Nash J."/>
            <person name="Hameed K."/>
            <person name="Schadt C."/>
            <person name="Martin F."/>
            <person name="Crous P.W."/>
            <person name="Miettinen O."/>
            <person name="Magnuson J.K."/>
            <person name="Labbe J."/>
            <person name="Jacobson D."/>
            <person name="Doktycz M.J."/>
            <person name="Veneault-Fourrey C."/>
            <person name="Kuo A."/>
            <person name="Mondo S."/>
            <person name="Calhoun S."/>
            <person name="Riley R."/>
            <person name="Ohm R."/>
            <person name="LaButti K."/>
            <person name="Andreopoulos B."/>
            <person name="Pangilinan J."/>
            <person name="Nolan M."/>
            <person name="Tritt A."/>
            <person name="Clum A."/>
            <person name="Lipzen A."/>
            <person name="Daum C."/>
            <person name="Barry K."/>
            <person name="Grigoriev I.V."/>
            <person name="Vilgalys R."/>
        </authorList>
    </citation>
    <scope>NUCLEOTIDE SEQUENCE</scope>
    <source>
        <strain evidence="1">PMI_201</strain>
    </source>
</reference>
<evidence type="ECO:0000313" key="2">
    <source>
        <dbReference type="Proteomes" id="UP001201262"/>
    </source>
</evidence>
<gene>
    <name evidence="1" type="ORF">BGW36DRAFT_298964</name>
</gene>
<organism evidence="1 2">
    <name type="scientific">Talaromyces proteolyticus</name>
    <dbReference type="NCBI Taxonomy" id="1131652"/>
    <lineage>
        <taxon>Eukaryota</taxon>
        <taxon>Fungi</taxon>
        <taxon>Dikarya</taxon>
        <taxon>Ascomycota</taxon>
        <taxon>Pezizomycotina</taxon>
        <taxon>Eurotiomycetes</taxon>
        <taxon>Eurotiomycetidae</taxon>
        <taxon>Eurotiales</taxon>
        <taxon>Trichocomaceae</taxon>
        <taxon>Talaromyces</taxon>
        <taxon>Talaromyces sect. Bacilispori</taxon>
    </lineage>
</organism>
<dbReference type="RefSeq" id="XP_046070805.1">
    <property type="nucleotide sequence ID" value="XM_046211485.1"/>
</dbReference>
<accession>A0AAD4KQ37</accession>